<dbReference type="EMBL" id="HACA01024130">
    <property type="protein sequence ID" value="CDW41491.1"/>
    <property type="molecule type" value="Transcribed_RNA"/>
</dbReference>
<name>A0A0K2UUX7_LEPSM</name>
<evidence type="ECO:0000313" key="1">
    <source>
        <dbReference type="EMBL" id="CDW41491.1"/>
    </source>
</evidence>
<reference evidence="1" key="1">
    <citation type="submission" date="2014-05" db="EMBL/GenBank/DDBJ databases">
        <authorList>
            <person name="Chronopoulou M."/>
        </authorList>
    </citation>
    <scope>NUCLEOTIDE SEQUENCE</scope>
    <source>
        <tissue evidence="1">Whole organism</tissue>
    </source>
</reference>
<sequence>MKKLMALILSLGRLSQNYRPGGAIERYRNRHFDTTNCGYNKCNRELMEYIYNMTTYV</sequence>
<dbReference type="AlphaFoldDB" id="A0A0K2UUX7"/>
<organism evidence="1">
    <name type="scientific">Lepeophtheirus salmonis</name>
    <name type="common">Salmon louse</name>
    <name type="synonym">Caligus salmonis</name>
    <dbReference type="NCBI Taxonomy" id="72036"/>
    <lineage>
        <taxon>Eukaryota</taxon>
        <taxon>Metazoa</taxon>
        <taxon>Ecdysozoa</taxon>
        <taxon>Arthropoda</taxon>
        <taxon>Crustacea</taxon>
        <taxon>Multicrustacea</taxon>
        <taxon>Hexanauplia</taxon>
        <taxon>Copepoda</taxon>
        <taxon>Siphonostomatoida</taxon>
        <taxon>Caligidae</taxon>
        <taxon>Lepeophtheirus</taxon>
    </lineage>
</organism>
<accession>A0A0K2UUX7</accession>
<protein>
    <submittedName>
        <fullName evidence="1">Uncharacterized protein</fullName>
    </submittedName>
</protein>
<proteinExistence type="predicted"/>